<evidence type="ECO:0000313" key="2">
    <source>
        <dbReference type="EMBL" id="GAI92712.1"/>
    </source>
</evidence>
<organism evidence="2">
    <name type="scientific">marine sediment metagenome</name>
    <dbReference type="NCBI Taxonomy" id="412755"/>
    <lineage>
        <taxon>unclassified sequences</taxon>
        <taxon>metagenomes</taxon>
        <taxon>ecological metagenomes</taxon>
    </lineage>
</organism>
<dbReference type="InterPro" id="IPR036188">
    <property type="entry name" value="FAD/NAD-bd_sf"/>
</dbReference>
<protein>
    <recommendedName>
        <fullName evidence="1">FAD/NAD(P)-binding domain-containing protein</fullName>
    </recommendedName>
</protein>
<accession>X1SI60</accession>
<feature type="domain" description="FAD/NAD(P)-binding" evidence="1">
    <location>
        <begin position="4"/>
        <end position="80"/>
    </location>
</feature>
<dbReference type="GO" id="GO:0016491">
    <property type="term" value="F:oxidoreductase activity"/>
    <property type="evidence" value="ECO:0007669"/>
    <property type="project" value="InterPro"/>
</dbReference>
<dbReference type="InterPro" id="IPR023753">
    <property type="entry name" value="FAD/NAD-binding_dom"/>
</dbReference>
<comment type="caution">
    <text evidence="2">The sequence shown here is derived from an EMBL/GenBank/DDBJ whole genome shotgun (WGS) entry which is preliminary data.</text>
</comment>
<proteinExistence type="predicted"/>
<feature type="non-terminal residue" evidence="2">
    <location>
        <position position="84"/>
    </location>
</feature>
<gene>
    <name evidence="2" type="ORF">S12H4_36624</name>
</gene>
<dbReference type="SUPFAM" id="SSF51905">
    <property type="entry name" value="FAD/NAD(P)-binding domain"/>
    <property type="match status" value="1"/>
</dbReference>
<dbReference type="Pfam" id="PF07992">
    <property type="entry name" value="Pyr_redox_2"/>
    <property type="match status" value="1"/>
</dbReference>
<reference evidence="2" key="1">
    <citation type="journal article" date="2014" name="Front. Microbiol.">
        <title>High frequency of phylogenetically diverse reductive dehalogenase-homologous genes in deep subseafloor sedimentary metagenomes.</title>
        <authorList>
            <person name="Kawai M."/>
            <person name="Futagami T."/>
            <person name="Toyoda A."/>
            <person name="Takaki Y."/>
            <person name="Nishi S."/>
            <person name="Hori S."/>
            <person name="Arai W."/>
            <person name="Tsubouchi T."/>
            <person name="Morono Y."/>
            <person name="Uchiyama I."/>
            <person name="Ito T."/>
            <person name="Fujiyama A."/>
            <person name="Inagaki F."/>
            <person name="Takami H."/>
        </authorList>
    </citation>
    <scope>NUCLEOTIDE SEQUENCE</scope>
    <source>
        <strain evidence="2">Expedition CK06-06</strain>
    </source>
</reference>
<dbReference type="AlphaFoldDB" id="X1SI60"/>
<sequence>MTSIVQKWLQKDIAFIFGKPVSAIKGNQQVSAVIVGEEEIPADIVLISAGMRPNVDIAMKAGIETGESRGIVTDRSLRVKKGES</sequence>
<dbReference type="EMBL" id="BARW01021850">
    <property type="protein sequence ID" value="GAI92712.1"/>
    <property type="molecule type" value="Genomic_DNA"/>
</dbReference>
<name>X1SI60_9ZZZZ</name>
<evidence type="ECO:0000259" key="1">
    <source>
        <dbReference type="Pfam" id="PF07992"/>
    </source>
</evidence>